<proteinExistence type="predicted"/>
<evidence type="ECO:0000313" key="3">
    <source>
        <dbReference type="Proteomes" id="UP001519310"/>
    </source>
</evidence>
<dbReference type="EMBL" id="JAGGLQ010000001">
    <property type="protein sequence ID" value="MBP2034769.1"/>
    <property type="molecule type" value="Genomic_DNA"/>
</dbReference>
<dbReference type="Proteomes" id="UP001519310">
    <property type="component" value="Unassembled WGS sequence"/>
</dbReference>
<comment type="caution">
    <text evidence="2">The sequence shown here is derived from an EMBL/GenBank/DDBJ whole genome shotgun (WGS) entry which is preliminary data.</text>
</comment>
<dbReference type="RefSeq" id="WP_189965429.1">
    <property type="nucleotide sequence ID" value="NZ_BMVL01000002.1"/>
</dbReference>
<accession>A0ABS4KXK5</accession>
<name>A0ABS4KXK5_STRAV</name>
<reference evidence="2 3" key="1">
    <citation type="submission" date="2021-03" db="EMBL/GenBank/DDBJ databases">
        <title>Genomic Encyclopedia of Type Strains, Phase IV (KMG-IV): sequencing the most valuable type-strain genomes for metagenomic binning, comparative biology and taxonomic classification.</title>
        <authorList>
            <person name="Goeker M."/>
        </authorList>
    </citation>
    <scope>NUCLEOTIDE SEQUENCE [LARGE SCALE GENOMIC DNA]</scope>
    <source>
        <strain evidence="2 3">DSM 40526</strain>
    </source>
</reference>
<dbReference type="InterPro" id="IPR019692">
    <property type="entry name" value="CFP-6_PH"/>
</dbReference>
<dbReference type="Pfam" id="PF10756">
    <property type="entry name" value="bPH_6"/>
    <property type="match status" value="1"/>
</dbReference>
<organism evidence="2 3">
    <name type="scientific">Streptomyces avidinii</name>
    <dbReference type="NCBI Taxonomy" id="1895"/>
    <lineage>
        <taxon>Bacteria</taxon>
        <taxon>Bacillati</taxon>
        <taxon>Actinomycetota</taxon>
        <taxon>Actinomycetes</taxon>
        <taxon>Kitasatosporales</taxon>
        <taxon>Streptomycetaceae</taxon>
        <taxon>Streptomyces</taxon>
    </lineage>
</organism>
<protein>
    <recommendedName>
        <fullName evidence="1">Low molecular weight protein antigen 6 PH domain-containing protein</fullName>
    </recommendedName>
</protein>
<keyword evidence="3" id="KW-1185">Reference proteome</keyword>
<feature type="domain" description="Low molecular weight protein antigen 6 PH" evidence="1">
    <location>
        <begin position="14"/>
        <end position="57"/>
    </location>
</feature>
<evidence type="ECO:0000259" key="1">
    <source>
        <dbReference type="Pfam" id="PF10756"/>
    </source>
</evidence>
<gene>
    <name evidence="2" type="ORF">J2Z77_000553</name>
</gene>
<sequence length="89" mass="9879">MAPNLIVFIVRAPRSATLVDSTGIRIRGITHTRRVAWQDVQDIRDGPLRGADGGLIPRVIAYAYLTGGRRKLVKHPDDKDYEVDARSPS</sequence>
<evidence type="ECO:0000313" key="2">
    <source>
        <dbReference type="EMBL" id="MBP2034769.1"/>
    </source>
</evidence>